<gene>
    <name evidence="3" type="primary">LOC111117496</name>
</gene>
<sequence>MTFLALISSHKWIQCTWCLQRMILLAFFLVTQVAAGLTNSSGISEGFCDQTLVNLTLTIDCDFDGIEVSIHMNKTNFDVLTLQCNKDTCQSFGQTSLEYVLTNETLDVSFPFRHSEQAGKYINFRTTCQNQPSIPDHAFLKPCLSGFTGNATVVGSNVHLYCEHSSFNESTSGIRITHKENTLVQCNKNHTCYPGSDLPNGAYRKFGYRKGMVFLCRMDGAIINLKIIVVASTSTTNTFSTTPMFSHDTSASTSQSSPSMSTFLVIEGNGARHIAVDSFVTLSAIVIYLFLLISS</sequence>
<dbReference type="RefSeq" id="XP_022312339.1">
    <property type="nucleotide sequence ID" value="XM_022456631.1"/>
</dbReference>
<dbReference type="KEGG" id="cvn:111117496"/>
<dbReference type="AlphaFoldDB" id="A0A8B8CB26"/>
<evidence type="ECO:0000313" key="2">
    <source>
        <dbReference type="Proteomes" id="UP000694844"/>
    </source>
</evidence>
<reference evidence="3" key="1">
    <citation type="submission" date="2025-08" db="UniProtKB">
        <authorList>
            <consortium name="RefSeq"/>
        </authorList>
    </citation>
    <scope>IDENTIFICATION</scope>
    <source>
        <tissue evidence="3">Whole sample</tissue>
    </source>
</reference>
<organism evidence="2 3">
    <name type="scientific">Crassostrea virginica</name>
    <name type="common">Eastern oyster</name>
    <dbReference type="NCBI Taxonomy" id="6565"/>
    <lineage>
        <taxon>Eukaryota</taxon>
        <taxon>Metazoa</taxon>
        <taxon>Spiralia</taxon>
        <taxon>Lophotrochozoa</taxon>
        <taxon>Mollusca</taxon>
        <taxon>Bivalvia</taxon>
        <taxon>Autobranchia</taxon>
        <taxon>Pteriomorphia</taxon>
        <taxon>Ostreida</taxon>
        <taxon>Ostreoidea</taxon>
        <taxon>Ostreidae</taxon>
        <taxon>Crassostrea</taxon>
    </lineage>
</organism>
<evidence type="ECO:0000256" key="1">
    <source>
        <dbReference type="SAM" id="Phobius"/>
    </source>
</evidence>
<name>A0A8B8CB26_CRAVI</name>
<accession>A0A8B8CB26</accession>
<evidence type="ECO:0000313" key="3">
    <source>
        <dbReference type="RefSeq" id="XP_022312339.1"/>
    </source>
</evidence>
<dbReference type="GeneID" id="111117496"/>
<dbReference type="OrthoDB" id="6212646at2759"/>
<keyword evidence="2" id="KW-1185">Reference proteome</keyword>
<keyword evidence="1" id="KW-1133">Transmembrane helix</keyword>
<dbReference type="Proteomes" id="UP000694844">
    <property type="component" value="Chromosome 10"/>
</dbReference>
<feature type="transmembrane region" description="Helical" evidence="1">
    <location>
        <begin position="274"/>
        <end position="293"/>
    </location>
</feature>
<keyword evidence="1" id="KW-0472">Membrane</keyword>
<keyword evidence="1" id="KW-0812">Transmembrane</keyword>
<protein>
    <submittedName>
        <fullName evidence="3">Uncharacterized protein LOC111117496 isoform X1</fullName>
    </submittedName>
</protein>
<proteinExistence type="predicted"/>